<feature type="compositionally biased region" description="Polar residues" evidence="1">
    <location>
        <begin position="1"/>
        <end position="20"/>
    </location>
</feature>
<evidence type="ECO:0000256" key="1">
    <source>
        <dbReference type="SAM" id="MobiDB-lite"/>
    </source>
</evidence>
<dbReference type="EMBL" id="SGUG01000044">
    <property type="protein sequence ID" value="MDG0864895.1"/>
    <property type="molecule type" value="Genomic_DNA"/>
</dbReference>
<protein>
    <submittedName>
        <fullName evidence="2">Uncharacterized protein</fullName>
    </submittedName>
</protein>
<comment type="caution">
    <text evidence="2">The sequence shown here is derived from an EMBL/GenBank/DDBJ whole genome shotgun (WGS) entry which is preliminary data.</text>
</comment>
<sequence>MISSISQAPMARTASQQGPTIDSPEVIAARVAKAVANGGTYEDPALGSVTITEIPEPLITQRAFVERQIGYNKDAGRSMNIMEKELGKISAMIAKRRPDIAGSQWDFKLVAGKFKVSGLDEDDAKWLEGKLNANDKLVDAAKSFITTAVAALETTEQTPAHVDYNYLTRRMETYDFSKVADQLSEKLYFREMFRDADSIFDSKRIALEDGSRGTAGLNVAANRLTVNSAPIERMGAFYSTRYVTSQT</sequence>
<dbReference type="RefSeq" id="WP_277583865.1">
    <property type="nucleotide sequence ID" value="NZ_JBHSRN010000031.1"/>
</dbReference>
<accession>A0A9X4LPR2</accession>
<reference evidence="2" key="1">
    <citation type="submission" date="2019-02" db="EMBL/GenBank/DDBJ databases">
        <title>Draft genome of the type strain Pelomonas aquatica CCUG 52575T.</title>
        <authorList>
            <person name="Gomila M."/>
            <person name="Lalucat J."/>
        </authorList>
    </citation>
    <scope>NUCLEOTIDE SEQUENCE</scope>
    <source>
        <strain evidence="2">CCUG 52575</strain>
    </source>
</reference>
<dbReference type="Proteomes" id="UP001152766">
    <property type="component" value="Unassembled WGS sequence"/>
</dbReference>
<organism evidence="2 3">
    <name type="scientific">Pelomonas aquatica</name>
    <dbReference type="NCBI Taxonomy" id="431058"/>
    <lineage>
        <taxon>Bacteria</taxon>
        <taxon>Pseudomonadati</taxon>
        <taxon>Pseudomonadota</taxon>
        <taxon>Betaproteobacteria</taxon>
        <taxon>Burkholderiales</taxon>
        <taxon>Sphaerotilaceae</taxon>
        <taxon>Roseateles</taxon>
    </lineage>
</organism>
<name>A0A9X4LPR2_9BURK</name>
<evidence type="ECO:0000313" key="3">
    <source>
        <dbReference type="Proteomes" id="UP001152766"/>
    </source>
</evidence>
<gene>
    <name evidence="2" type="ORF">EXJ73_20760</name>
</gene>
<feature type="region of interest" description="Disordered" evidence="1">
    <location>
        <begin position="1"/>
        <end position="22"/>
    </location>
</feature>
<keyword evidence="3" id="KW-1185">Reference proteome</keyword>
<evidence type="ECO:0000313" key="2">
    <source>
        <dbReference type="EMBL" id="MDG0864895.1"/>
    </source>
</evidence>
<dbReference type="AlphaFoldDB" id="A0A9X4LPR2"/>
<proteinExistence type="predicted"/>